<dbReference type="Proteomes" id="UP000595254">
    <property type="component" value="Chromosome"/>
</dbReference>
<name>A0A974NMF0_PERPY</name>
<accession>A0A974NMF0</accession>
<protein>
    <recommendedName>
        <fullName evidence="3">Transposase</fullName>
    </recommendedName>
</protein>
<organism evidence="1 2">
    <name type="scientific">Peribacillus psychrosaccharolyticus</name>
    <name type="common">Bacillus psychrosaccharolyticus</name>
    <dbReference type="NCBI Taxonomy" id="1407"/>
    <lineage>
        <taxon>Bacteria</taxon>
        <taxon>Bacillati</taxon>
        <taxon>Bacillota</taxon>
        <taxon>Bacilli</taxon>
        <taxon>Bacillales</taxon>
        <taxon>Bacillaceae</taxon>
        <taxon>Peribacillus</taxon>
    </lineage>
</organism>
<sequence length="91" mass="10336">MMNPVIGLDVAKVESQVQAFLDKKQPYKKSFKVAYTHTLEGLTILLEFIREIEEVSGEKPPIVLESTGHYHTPVVQFFFPASDANWLIKNS</sequence>
<dbReference type="EMBL" id="CP068053">
    <property type="protein sequence ID" value="QQT00352.1"/>
    <property type="molecule type" value="Genomic_DNA"/>
</dbReference>
<gene>
    <name evidence="1" type="ORF">I6J18_22765</name>
</gene>
<evidence type="ECO:0000313" key="1">
    <source>
        <dbReference type="EMBL" id="QQT00352.1"/>
    </source>
</evidence>
<proteinExistence type="predicted"/>
<reference evidence="1 2" key="1">
    <citation type="submission" date="2021-01" db="EMBL/GenBank/DDBJ databases">
        <title>FDA dAtabase for Regulatory Grade micrObial Sequences (FDA-ARGOS): Supporting development and validation of Infectious Disease Dx tests.</title>
        <authorList>
            <person name="Nelson B."/>
            <person name="Plummer A."/>
            <person name="Tallon L."/>
            <person name="Sadzewicz L."/>
            <person name="Zhao X."/>
            <person name="Boylan J."/>
            <person name="Ott S."/>
            <person name="Bowen H."/>
            <person name="Vavikolanu K."/>
            <person name="Mehta A."/>
            <person name="Aluvathingal J."/>
            <person name="Nadendla S."/>
            <person name="Myers T."/>
            <person name="Yan Y."/>
            <person name="Sichtig H."/>
        </authorList>
    </citation>
    <scope>NUCLEOTIDE SEQUENCE [LARGE SCALE GENOMIC DNA]</scope>
    <source>
        <strain evidence="1 2">FDAARGOS_1161</strain>
    </source>
</reference>
<dbReference type="AlphaFoldDB" id="A0A974NMF0"/>
<evidence type="ECO:0000313" key="2">
    <source>
        <dbReference type="Proteomes" id="UP000595254"/>
    </source>
</evidence>
<evidence type="ECO:0008006" key="3">
    <source>
        <dbReference type="Google" id="ProtNLM"/>
    </source>
</evidence>
<keyword evidence="2" id="KW-1185">Reference proteome</keyword>
<dbReference type="KEGG" id="ppsr:I6J18_22765"/>